<accession>A0ABQ3VY03</accession>
<feature type="transmembrane region" description="Helical" evidence="1">
    <location>
        <begin position="119"/>
        <end position="147"/>
    </location>
</feature>
<keyword evidence="1" id="KW-1133">Transmembrane helix</keyword>
<name>A0ABQ3VY03_9LACO</name>
<organism evidence="2 3">
    <name type="scientific">Lentilactobacillus fungorum</name>
    <dbReference type="NCBI Taxonomy" id="2201250"/>
    <lineage>
        <taxon>Bacteria</taxon>
        <taxon>Bacillati</taxon>
        <taxon>Bacillota</taxon>
        <taxon>Bacilli</taxon>
        <taxon>Lactobacillales</taxon>
        <taxon>Lactobacillaceae</taxon>
        <taxon>Lentilactobacillus</taxon>
    </lineage>
</organism>
<evidence type="ECO:0000313" key="3">
    <source>
        <dbReference type="Proteomes" id="UP000604765"/>
    </source>
</evidence>
<sequence length="246" mass="27909">MDRISLKLEARRLLASHFPFFVVLFLPVIILQFGYSLADATLDFQSASFLTTYHQLLQGQFNPATEALMKVLLILTGLAIIIGLLSAGMAFASIDLLRNRAKFEMPVTKSFTILNNGQYLVAAIIMGVLTTFLTFLWSLLFVIPGIIKSFAYVQALNIYRDALDAGSPIGYFEAIRRSRQMMNGHKFEYFILILSFLGWYILEGFSFGVLSLWVQPYTQLAFANFYVKLADHPDEDDLLSIFNRKQ</sequence>
<feature type="transmembrane region" description="Helical" evidence="1">
    <location>
        <begin position="189"/>
        <end position="214"/>
    </location>
</feature>
<evidence type="ECO:0000256" key="1">
    <source>
        <dbReference type="SAM" id="Phobius"/>
    </source>
</evidence>
<reference evidence="2 3" key="1">
    <citation type="journal article" date="2021" name="Int. J. Syst. Evol. Microbiol.">
        <title>Lentilactobacillus fungorum sp. nov., isolated from spent mushroom substrates.</title>
        <authorList>
            <person name="Tohno M."/>
            <person name="Tanizawa Y."/>
            <person name="Kojima Y."/>
            <person name="Sakamoto M."/>
            <person name="Ohkuma M."/>
            <person name="Kobayashi H."/>
        </authorList>
    </citation>
    <scope>NUCLEOTIDE SEQUENCE [LARGE SCALE GENOMIC DNA]</scope>
    <source>
        <strain evidence="2 3">YK48G</strain>
    </source>
</reference>
<dbReference type="RefSeq" id="WP_203629125.1">
    <property type="nucleotide sequence ID" value="NZ_BNJR01000005.1"/>
</dbReference>
<keyword evidence="1" id="KW-0472">Membrane</keyword>
<comment type="caution">
    <text evidence="2">The sequence shown here is derived from an EMBL/GenBank/DDBJ whole genome shotgun (WGS) entry which is preliminary data.</text>
</comment>
<protein>
    <submittedName>
        <fullName evidence="2">Membrane protein</fullName>
    </submittedName>
</protein>
<dbReference type="InterPro" id="IPR010380">
    <property type="entry name" value="DUF975"/>
</dbReference>
<dbReference type="EMBL" id="BNJR01000005">
    <property type="protein sequence ID" value="GHP13066.1"/>
    <property type="molecule type" value="Genomic_DNA"/>
</dbReference>
<dbReference type="PANTHER" id="PTHR40076:SF1">
    <property type="entry name" value="MEMBRANE PROTEIN"/>
    <property type="match status" value="1"/>
</dbReference>
<evidence type="ECO:0000313" key="2">
    <source>
        <dbReference type="EMBL" id="GHP13066.1"/>
    </source>
</evidence>
<feature type="transmembrane region" description="Helical" evidence="1">
    <location>
        <begin position="12"/>
        <end position="35"/>
    </location>
</feature>
<feature type="transmembrane region" description="Helical" evidence="1">
    <location>
        <begin position="71"/>
        <end position="98"/>
    </location>
</feature>
<keyword evidence="1" id="KW-0812">Transmembrane</keyword>
<keyword evidence="3" id="KW-1185">Reference proteome</keyword>
<gene>
    <name evidence="2" type="ORF">YK48G_04910</name>
</gene>
<proteinExistence type="predicted"/>
<dbReference type="Proteomes" id="UP000604765">
    <property type="component" value="Unassembled WGS sequence"/>
</dbReference>
<dbReference type="PANTHER" id="PTHR40076">
    <property type="entry name" value="MEMBRANE PROTEIN-RELATED"/>
    <property type="match status" value="1"/>
</dbReference>
<dbReference type="Pfam" id="PF06161">
    <property type="entry name" value="DUF975"/>
    <property type="match status" value="1"/>
</dbReference>